<reference evidence="1" key="1">
    <citation type="journal article" date="2021" name="Nat. Commun.">
        <title>Genomic analyses provide insights into spinach domestication and the genetic basis of agronomic traits.</title>
        <authorList>
            <person name="Cai X."/>
            <person name="Sun X."/>
            <person name="Xu C."/>
            <person name="Sun H."/>
            <person name="Wang X."/>
            <person name="Ge C."/>
            <person name="Zhang Z."/>
            <person name="Wang Q."/>
            <person name="Fei Z."/>
            <person name="Jiao C."/>
            <person name="Wang Q."/>
        </authorList>
    </citation>
    <scope>NUCLEOTIDE SEQUENCE [LARGE SCALE GENOMIC DNA]</scope>
    <source>
        <strain evidence="1">cv. Varoflay</strain>
    </source>
</reference>
<evidence type="ECO:0000313" key="1">
    <source>
        <dbReference type="Proteomes" id="UP000813463"/>
    </source>
</evidence>
<accession>A0A9R0J9N2</accession>
<evidence type="ECO:0008006" key="3">
    <source>
        <dbReference type="Google" id="ProtNLM"/>
    </source>
</evidence>
<evidence type="ECO:0000313" key="2">
    <source>
        <dbReference type="RefSeq" id="XP_021862998.2"/>
    </source>
</evidence>
<dbReference type="PANTHER" id="PTHR47481:SF42">
    <property type="entry name" value="RHO GTPASE-ACTIVATING PROTEIN GACK-LIKE"/>
    <property type="match status" value="1"/>
</dbReference>
<dbReference type="Pfam" id="PF14223">
    <property type="entry name" value="Retrotran_gag_2"/>
    <property type="match status" value="1"/>
</dbReference>
<dbReference type="AlphaFoldDB" id="A0A9R0J9N2"/>
<gene>
    <name evidence="2" type="primary">LOC110801900</name>
</gene>
<dbReference type="PANTHER" id="PTHR47481">
    <property type="match status" value="1"/>
</dbReference>
<dbReference type="Proteomes" id="UP000813463">
    <property type="component" value="Chromosome 4"/>
</dbReference>
<protein>
    <recommendedName>
        <fullName evidence="3">Retrotransposon Copia-like N-terminal domain-containing protein</fullName>
    </recommendedName>
</protein>
<name>A0A9R0J9N2_SPIOL</name>
<reference evidence="2" key="2">
    <citation type="submission" date="2025-08" db="UniProtKB">
        <authorList>
            <consortium name="RefSeq"/>
        </authorList>
    </citation>
    <scope>IDENTIFICATION</scope>
    <source>
        <tissue evidence="2">Leaf</tissue>
    </source>
</reference>
<keyword evidence="1" id="KW-1185">Reference proteome</keyword>
<dbReference type="RefSeq" id="XP_021862998.2">
    <property type="nucleotide sequence ID" value="XM_022007306.2"/>
</dbReference>
<proteinExistence type="predicted"/>
<dbReference type="KEGG" id="soe:110801900"/>
<organism evidence="1 2">
    <name type="scientific">Spinacia oleracea</name>
    <name type="common">Spinach</name>
    <dbReference type="NCBI Taxonomy" id="3562"/>
    <lineage>
        <taxon>Eukaryota</taxon>
        <taxon>Viridiplantae</taxon>
        <taxon>Streptophyta</taxon>
        <taxon>Embryophyta</taxon>
        <taxon>Tracheophyta</taxon>
        <taxon>Spermatophyta</taxon>
        <taxon>Magnoliopsida</taxon>
        <taxon>eudicotyledons</taxon>
        <taxon>Gunneridae</taxon>
        <taxon>Pentapetalae</taxon>
        <taxon>Caryophyllales</taxon>
        <taxon>Chenopodiaceae</taxon>
        <taxon>Chenopodioideae</taxon>
        <taxon>Anserineae</taxon>
        <taxon>Spinacia</taxon>
    </lineage>
</organism>
<dbReference type="GeneID" id="110801900"/>
<sequence>MADTSKFHSSLIVTNIKTLIHIMLDMENGKYHSWATLFKVQDKIHSVIDHVTPPTEPDALKTYLATKEADLTLWNRLDNVVLQWIYAFISSDILDTILVQDDVAKNAWKRVEILFHNNKNTRAVFLETQFTTTVMADFPSLQAYPNRLQSLATQLANVGSYVSEHCLVLRLLAGLPEGYRHFVTNMQQKKKLPGFFEMCSRLNLEDTTNKEWGRETMEENPHLCRRRAPATLLSAV</sequence>